<sequence length="312" mass="33455">MSNNETSSVNGRADVSELQVHSPRSKLEVGSEVVGLTPTKPEGRRRRGGRTPKAATNEHPFQFSTPVHTQGFDSPAHTTVGEQKNRYFEEEPTENPTKTPFPSSALKYEDNQGKETVAHPGDTKKAEPPSSPSGPAVKARYPSVWIKVLLLTSFVVMLLFFVGGIVGGSTHSSNSEANATSTNRMFSSGQSSSGYFSAGTVSTGVFTCGSSVSFGIFSIGLVSTGFVSFGFFSAGFISFGVFSLGFITAGHIVLGLWAWGTYSFYSRGGYSFRDVQSRQRTLDPMASSEKQDLSNCNMRSTEDKTPAPDSSV</sequence>
<evidence type="ECO:0000256" key="1">
    <source>
        <dbReference type="SAM" id="MobiDB-lite"/>
    </source>
</evidence>
<evidence type="ECO:0000256" key="2">
    <source>
        <dbReference type="SAM" id="Phobius"/>
    </source>
</evidence>
<feature type="transmembrane region" description="Helical" evidence="2">
    <location>
        <begin position="148"/>
        <end position="166"/>
    </location>
</feature>
<accession>A0A7S4PR78</accession>
<feature type="compositionally biased region" description="Basic and acidic residues" evidence="1">
    <location>
        <begin position="107"/>
        <end position="127"/>
    </location>
</feature>
<protein>
    <submittedName>
        <fullName evidence="3">Uncharacterized protein</fullName>
    </submittedName>
</protein>
<dbReference type="AlphaFoldDB" id="A0A7S4PR78"/>
<keyword evidence="2" id="KW-0812">Transmembrane</keyword>
<keyword evidence="2" id="KW-0472">Membrane</keyword>
<feature type="compositionally biased region" description="Polar residues" evidence="1">
    <location>
        <begin position="62"/>
        <end position="82"/>
    </location>
</feature>
<evidence type="ECO:0000313" key="3">
    <source>
        <dbReference type="EMBL" id="CAE2343394.1"/>
    </source>
</evidence>
<feature type="compositionally biased region" description="Polar residues" evidence="1">
    <location>
        <begin position="1"/>
        <end position="10"/>
    </location>
</feature>
<feature type="region of interest" description="Disordered" evidence="1">
    <location>
        <begin position="1"/>
        <end position="136"/>
    </location>
</feature>
<name>A0A7S4PR78_GUITH</name>
<feature type="region of interest" description="Disordered" evidence="1">
    <location>
        <begin position="283"/>
        <end position="312"/>
    </location>
</feature>
<organism evidence="3">
    <name type="scientific">Guillardia theta</name>
    <name type="common">Cryptophyte</name>
    <name type="synonym">Cryptomonas phi</name>
    <dbReference type="NCBI Taxonomy" id="55529"/>
    <lineage>
        <taxon>Eukaryota</taxon>
        <taxon>Cryptophyceae</taxon>
        <taxon>Pyrenomonadales</taxon>
        <taxon>Geminigeraceae</taxon>
        <taxon>Guillardia</taxon>
    </lineage>
</organism>
<gene>
    <name evidence="3" type="ORF">GTHE00462_LOCUS41040</name>
</gene>
<reference evidence="3" key="1">
    <citation type="submission" date="2021-01" db="EMBL/GenBank/DDBJ databases">
        <authorList>
            <person name="Corre E."/>
            <person name="Pelletier E."/>
            <person name="Niang G."/>
            <person name="Scheremetjew M."/>
            <person name="Finn R."/>
            <person name="Kale V."/>
            <person name="Holt S."/>
            <person name="Cochrane G."/>
            <person name="Meng A."/>
            <person name="Brown T."/>
            <person name="Cohen L."/>
        </authorList>
    </citation>
    <scope>NUCLEOTIDE SEQUENCE</scope>
    <source>
        <strain evidence="3">CCMP 2712</strain>
    </source>
</reference>
<keyword evidence="2" id="KW-1133">Transmembrane helix</keyword>
<feature type="transmembrane region" description="Helical" evidence="2">
    <location>
        <begin position="212"/>
        <end position="232"/>
    </location>
</feature>
<dbReference type="EMBL" id="HBKN01052564">
    <property type="protein sequence ID" value="CAE2343394.1"/>
    <property type="molecule type" value="Transcribed_RNA"/>
</dbReference>
<feature type="transmembrane region" description="Helical" evidence="2">
    <location>
        <begin position="239"/>
        <end position="259"/>
    </location>
</feature>
<proteinExistence type="predicted"/>